<dbReference type="InterPro" id="IPR023512">
    <property type="entry name" value="Deaminase_MtaD/DadD"/>
</dbReference>
<keyword evidence="8" id="KW-1185">Reference proteome</keyword>
<dbReference type="OrthoDB" id="9807210at2"/>
<dbReference type="InterPro" id="IPR050287">
    <property type="entry name" value="MTA/SAH_deaminase"/>
</dbReference>
<feature type="binding site" evidence="5">
    <location>
        <position position="222"/>
    </location>
    <ligand>
        <name>substrate</name>
    </ligand>
</feature>
<dbReference type="InterPro" id="IPR006680">
    <property type="entry name" value="Amidohydro-rel"/>
</dbReference>
<dbReference type="NCBIfam" id="NF006549">
    <property type="entry name" value="PRK09045.1"/>
    <property type="match status" value="1"/>
</dbReference>
<comment type="catalytic activity">
    <reaction evidence="5">
        <text>S-adenosyl-L-homocysteine + H2O + H(+) = S-inosyl-L-homocysteine + NH4(+)</text>
        <dbReference type="Rhea" id="RHEA:20716"/>
        <dbReference type="ChEBI" id="CHEBI:15377"/>
        <dbReference type="ChEBI" id="CHEBI:15378"/>
        <dbReference type="ChEBI" id="CHEBI:28938"/>
        <dbReference type="ChEBI" id="CHEBI:57856"/>
        <dbReference type="ChEBI" id="CHEBI:57985"/>
        <dbReference type="EC" id="3.5.4.28"/>
    </reaction>
</comment>
<feature type="binding site" evidence="5">
    <location>
        <position position="219"/>
    </location>
    <ligand>
        <name>Zn(2+)</name>
        <dbReference type="ChEBI" id="CHEBI:29105"/>
    </ligand>
</feature>
<dbReference type="CDD" id="cd01298">
    <property type="entry name" value="ATZ_TRZ_like"/>
    <property type="match status" value="1"/>
</dbReference>
<keyword evidence="2 5" id="KW-0479">Metal-binding</keyword>
<dbReference type="Pfam" id="PF01979">
    <property type="entry name" value="Amidohydro_1"/>
    <property type="match status" value="1"/>
</dbReference>
<comment type="function">
    <text evidence="5">Catalyzes the deamination of 5-methylthioadenosine and S-adenosyl-L-homocysteine into 5-methylthioinosine and S-inosyl-L-homocysteine, respectively. Is also able to deaminate adenosine.</text>
</comment>
<feature type="domain" description="Amidohydrolase-related" evidence="6">
    <location>
        <begin position="61"/>
        <end position="409"/>
    </location>
</feature>
<gene>
    <name evidence="5" type="primary">mtaD</name>
    <name evidence="7" type="ORF">Thpro_020187</name>
</gene>
<evidence type="ECO:0000256" key="3">
    <source>
        <dbReference type="ARBA" id="ARBA00022801"/>
    </source>
</evidence>
<feature type="binding site" evidence="5">
    <location>
        <position position="98"/>
    </location>
    <ligand>
        <name>substrate</name>
    </ligand>
</feature>
<feature type="binding site" evidence="5">
    <location>
        <position position="69"/>
    </location>
    <ligand>
        <name>Zn(2+)</name>
        <dbReference type="ChEBI" id="CHEBI:29105"/>
    </ligand>
</feature>
<comment type="similarity">
    <text evidence="5">Belongs to the metallo-dependent hydrolases superfamily. MTA/SAH deaminase family.</text>
</comment>
<comment type="caution">
    <text evidence="5">Lacks conserved residue(s) required for the propagation of feature annotation.</text>
</comment>
<evidence type="ECO:0000313" key="8">
    <source>
        <dbReference type="Proteomes" id="UP000029273"/>
    </source>
</evidence>
<dbReference type="PANTHER" id="PTHR43794:SF11">
    <property type="entry name" value="AMIDOHYDROLASE-RELATED DOMAIN-CONTAINING PROTEIN"/>
    <property type="match status" value="1"/>
</dbReference>
<feature type="binding site" evidence="5">
    <location>
        <position position="307"/>
    </location>
    <ligand>
        <name>substrate</name>
    </ligand>
</feature>
<comment type="cofactor">
    <cofactor evidence="5">
        <name>Zn(2+)</name>
        <dbReference type="ChEBI" id="CHEBI:29105"/>
    </cofactor>
    <text evidence="5">Binds 1 zinc ion per subunit.</text>
</comment>
<sequence>METVDLLISARWVIPVEPDAVVLEHHAVAVRGRRIVDILPASEAAQKYRAAEHHELPEHALIPGLVNAHTHAAMSLMRGIADDLPLMTWLQSHIWPTEARWVGTEFVRDGTRLAIAEMLRGGTTCFNDMYFFPEVTARVAATLGMRASIGMIVVDFPSAWARDADEYIARGIDEVFDAHKGEGLISACFAPHAPYTVSDAPLARIRNLADELDRPVHIHVHETRHEVDEHVAKHGMRPLARLDSLGLLGPNLVAVHMTQLEDDEIALLAARGASVVHCPQSNLKLASGFCPVARLLDAGINVALGTDGAASNNDLDLWDEMRTAALLAKGVAGRADALPAHAALRMATLAGARALGLGEEIGSIEVGKAADLVAVDLARIETQPVYDPVSHLVYAAGREAVSHAWIAGQAKLVDGELTQLDGREIMTNAAAWAARIAAPERA</sequence>
<comment type="catalytic activity">
    <reaction evidence="5">
        <text>S-methyl-5'-thioadenosine + H2O + H(+) = S-methyl-5'-thioinosine + NH4(+)</text>
        <dbReference type="Rhea" id="RHEA:25025"/>
        <dbReference type="ChEBI" id="CHEBI:15377"/>
        <dbReference type="ChEBI" id="CHEBI:15378"/>
        <dbReference type="ChEBI" id="CHEBI:17509"/>
        <dbReference type="ChEBI" id="CHEBI:28938"/>
        <dbReference type="ChEBI" id="CHEBI:48595"/>
        <dbReference type="EC" id="3.5.4.31"/>
    </reaction>
</comment>
<dbReference type="Proteomes" id="UP000029273">
    <property type="component" value="Unassembled WGS sequence"/>
</dbReference>
<dbReference type="GO" id="GO:0050270">
    <property type="term" value="F:S-adenosylhomocysteine deaminase activity"/>
    <property type="evidence" value="ECO:0007669"/>
    <property type="project" value="UniProtKB-UniRule"/>
</dbReference>
<dbReference type="PANTHER" id="PTHR43794">
    <property type="entry name" value="AMINOHYDROLASE SSNA-RELATED"/>
    <property type="match status" value="1"/>
</dbReference>
<evidence type="ECO:0000256" key="1">
    <source>
        <dbReference type="ARBA" id="ARBA00006745"/>
    </source>
</evidence>
<dbReference type="InterPro" id="IPR032466">
    <property type="entry name" value="Metal_Hydrolase"/>
</dbReference>
<dbReference type="Gene3D" id="3.20.20.140">
    <property type="entry name" value="Metal-dependent hydrolases"/>
    <property type="match status" value="1"/>
</dbReference>
<keyword evidence="4 5" id="KW-0862">Zinc</keyword>
<proteinExistence type="inferred from homology"/>
<evidence type="ECO:0000313" key="7">
    <source>
        <dbReference type="EMBL" id="OBS10471.1"/>
    </source>
</evidence>
<comment type="similarity">
    <text evidence="1">Belongs to the metallo-dependent hydrolases superfamily. ATZ/TRZ family.</text>
</comment>
<dbReference type="AlphaFoldDB" id="A0A1A6C7D2"/>
<dbReference type="EC" id="3.5.4.28" evidence="5"/>
<protein>
    <recommendedName>
        <fullName evidence="5">5-methylthioadenosine/S-adenosylhomocysteine deaminase</fullName>
        <shortName evidence="5">MTA/SAH deaminase</shortName>
        <ecNumber evidence="5">3.5.4.28</ecNumber>
        <ecNumber evidence="5">3.5.4.31</ecNumber>
    </recommendedName>
</protein>
<name>A0A1A6C7D2_9GAMM</name>
<feature type="binding site" evidence="5">
    <location>
        <position position="192"/>
    </location>
    <ligand>
        <name>substrate</name>
    </ligand>
</feature>
<dbReference type="HAMAP" id="MF_01281">
    <property type="entry name" value="MTA_SAH_deamin"/>
    <property type="match status" value="1"/>
</dbReference>
<dbReference type="Gene3D" id="2.30.40.10">
    <property type="entry name" value="Urease, subunit C, domain 1"/>
    <property type="match status" value="1"/>
</dbReference>
<dbReference type="EC" id="3.5.4.31" evidence="5"/>
<dbReference type="GO" id="GO:0046872">
    <property type="term" value="F:metal ion binding"/>
    <property type="evidence" value="ECO:0007669"/>
    <property type="project" value="UniProtKB-KW"/>
</dbReference>
<keyword evidence="3 5" id="KW-0378">Hydrolase</keyword>
<dbReference type="EMBL" id="JQSG02000001">
    <property type="protein sequence ID" value="OBS10471.1"/>
    <property type="molecule type" value="Genomic_DNA"/>
</dbReference>
<reference evidence="7 8" key="1">
    <citation type="journal article" date="2014" name="Genome Announc.">
        <title>Draft Genome Sequence of the Iron-Oxidizing, Acidophilic, and Halotolerant 'Thiobacillus prosperus' Type Strain DSM 5130.</title>
        <authorList>
            <person name="Ossandon F.J."/>
            <person name="Cardenas J.P."/>
            <person name="Corbett M."/>
            <person name="Quatrini R."/>
            <person name="Holmes D.S."/>
            <person name="Watkin E."/>
        </authorList>
    </citation>
    <scope>NUCLEOTIDE SEQUENCE [LARGE SCALE GENOMIC DNA]</scope>
    <source>
        <strain evidence="7 8">DSM 5130</strain>
    </source>
</reference>
<dbReference type="GO" id="GO:0090614">
    <property type="term" value="F:5'-methylthioadenosine deaminase activity"/>
    <property type="evidence" value="ECO:0007669"/>
    <property type="project" value="UniProtKB-UniRule"/>
</dbReference>
<dbReference type="InterPro" id="IPR011059">
    <property type="entry name" value="Metal-dep_hydrolase_composite"/>
</dbReference>
<organism evidence="7 8">
    <name type="scientific">Acidihalobacter prosperus</name>
    <dbReference type="NCBI Taxonomy" id="160660"/>
    <lineage>
        <taxon>Bacteria</taxon>
        <taxon>Pseudomonadati</taxon>
        <taxon>Pseudomonadota</taxon>
        <taxon>Gammaproteobacteria</taxon>
        <taxon>Chromatiales</taxon>
        <taxon>Ectothiorhodospiraceae</taxon>
        <taxon>Acidihalobacter</taxon>
    </lineage>
</organism>
<feature type="binding site" evidence="5">
    <location>
        <position position="71"/>
    </location>
    <ligand>
        <name>Zn(2+)</name>
        <dbReference type="ChEBI" id="CHEBI:29105"/>
    </ligand>
</feature>
<evidence type="ECO:0000256" key="4">
    <source>
        <dbReference type="ARBA" id="ARBA00022833"/>
    </source>
</evidence>
<evidence type="ECO:0000259" key="6">
    <source>
        <dbReference type="Pfam" id="PF01979"/>
    </source>
</evidence>
<dbReference type="FunFam" id="3.20.20.140:FF:000014">
    <property type="entry name" value="5-methylthioadenosine/S-adenosylhomocysteine deaminase"/>
    <property type="match status" value="1"/>
</dbReference>
<dbReference type="SUPFAM" id="SSF51556">
    <property type="entry name" value="Metallo-dependent hydrolases"/>
    <property type="match status" value="1"/>
</dbReference>
<dbReference type="RefSeq" id="WP_038087218.1">
    <property type="nucleotide sequence ID" value="NZ_JQSG02000001.1"/>
</dbReference>
<dbReference type="STRING" id="160660.BJI67_09155"/>
<evidence type="ECO:0000256" key="5">
    <source>
        <dbReference type="HAMAP-Rule" id="MF_01281"/>
    </source>
</evidence>
<dbReference type="SUPFAM" id="SSF51338">
    <property type="entry name" value="Composite domain of metallo-dependent hydrolases"/>
    <property type="match status" value="1"/>
</dbReference>
<evidence type="ECO:0000256" key="2">
    <source>
        <dbReference type="ARBA" id="ARBA00022723"/>
    </source>
</evidence>
<accession>A0A1A6C7D2</accession>
<feature type="binding site" evidence="5">
    <location>
        <position position="307"/>
    </location>
    <ligand>
        <name>Zn(2+)</name>
        <dbReference type="ChEBI" id="CHEBI:29105"/>
    </ligand>
</feature>
<comment type="caution">
    <text evidence="7">The sequence shown here is derived from an EMBL/GenBank/DDBJ whole genome shotgun (WGS) entry which is preliminary data.</text>
</comment>